<feature type="compositionally biased region" description="Low complexity" evidence="2">
    <location>
        <begin position="115"/>
        <end position="126"/>
    </location>
</feature>
<name>A0ABY8GL62_EDWIC</name>
<reference evidence="4 5" key="1">
    <citation type="submission" date="2022-02" db="EMBL/GenBank/DDBJ databases">
        <title>Phenotypic, genotypic and serological characterization of Edwardsiella ictaluri from catfish and ornamental fish species.</title>
        <authorList>
            <person name="Rose D."/>
            <person name="Tekedar H.C."/>
            <person name="Waldbieser G.C."/>
            <person name="Aarattuthodi S."/>
            <person name="Griffin M.J."/>
        </authorList>
    </citation>
    <scope>NUCLEOTIDE SEQUENCE [LARGE SCALE GENOMIC DNA]</scope>
    <source>
        <strain evidence="4 5">13 TAL-140 K3</strain>
    </source>
</reference>
<dbReference type="CDD" id="cd10456">
    <property type="entry name" value="GIY-YIG_UPF0213"/>
    <property type="match status" value="1"/>
</dbReference>
<evidence type="ECO:0000256" key="2">
    <source>
        <dbReference type="SAM" id="MobiDB-lite"/>
    </source>
</evidence>
<gene>
    <name evidence="4" type="ORF">MAY91_09145</name>
</gene>
<proteinExistence type="inferred from homology"/>
<evidence type="ECO:0000313" key="4">
    <source>
        <dbReference type="EMBL" id="WFN98042.1"/>
    </source>
</evidence>
<dbReference type="EMBL" id="CP092014">
    <property type="protein sequence ID" value="WFN98042.1"/>
    <property type="molecule type" value="Genomic_DNA"/>
</dbReference>
<dbReference type="SUPFAM" id="SSF82771">
    <property type="entry name" value="GIY-YIG endonuclease"/>
    <property type="match status" value="1"/>
</dbReference>
<dbReference type="Proteomes" id="UP001222680">
    <property type="component" value="Chromosome"/>
</dbReference>
<evidence type="ECO:0000313" key="5">
    <source>
        <dbReference type="Proteomes" id="UP001222680"/>
    </source>
</evidence>
<dbReference type="InterPro" id="IPR035901">
    <property type="entry name" value="GIY-YIG_endonuc_sf"/>
</dbReference>
<dbReference type="Gene3D" id="3.40.1440.10">
    <property type="entry name" value="GIY-YIG endonuclease"/>
    <property type="match status" value="1"/>
</dbReference>
<dbReference type="RefSeq" id="WP_128573993.1">
    <property type="nucleotide sequence ID" value="NZ_CP113159.1"/>
</dbReference>
<protein>
    <submittedName>
        <fullName evidence="4">GIY-YIG nuclease family protein</fullName>
    </submittedName>
</protein>
<evidence type="ECO:0000259" key="3">
    <source>
        <dbReference type="PROSITE" id="PS50164"/>
    </source>
</evidence>
<keyword evidence="5" id="KW-1185">Reference proteome</keyword>
<comment type="similarity">
    <text evidence="1">Belongs to the UPF0213 family.</text>
</comment>
<organism evidence="4 5">
    <name type="scientific">Edwardsiella ictaluri</name>
    <dbReference type="NCBI Taxonomy" id="67780"/>
    <lineage>
        <taxon>Bacteria</taxon>
        <taxon>Pseudomonadati</taxon>
        <taxon>Pseudomonadota</taxon>
        <taxon>Gammaproteobacteria</taxon>
        <taxon>Enterobacterales</taxon>
        <taxon>Hafniaceae</taxon>
        <taxon>Edwardsiella</taxon>
    </lineage>
</organism>
<dbReference type="Pfam" id="PF01541">
    <property type="entry name" value="GIY-YIG"/>
    <property type="match status" value="1"/>
</dbReference>
<sequence>MQDTVAHNDWYLYILRTAGGALYTGITTDIARRLRQHQSGRGAKALRGKGPLTLVYQCALSRDLAARLEYCVKQLSKKQKERLVADQPLCLLPWLADGGYLTSSGKSYSPAQNVPASAATAPCPPS</sequence>
<dbReference type="PANTHER" id="PTHR34477:SF1">
    <property type="entry name" value="UPF0213 PROTEIN YHBQ"/>
    <property type="match status" value="1"/>
</dbReference>
<dbReference type="InterPro" id="IPR000305">
    <property type="entry name" value="GIY-YIG_endonuc"/>
</dbReference>
<dbReference type="PROSITE" id="PS50164">
    <property type="entry name" value="GIY_YIG"/>
    <property type="match status" value="1"/>
</dbReference>
<evidence type="ECO:0000256" key="1">
    <source>
        <dbReference type="ARBA" id="ARBA00007435"/>
    </source>
</evidence>
<dbReference type="InterPro" id="IPR050190">
    <property type="entry name" value="UPF0213_domain"/>
</dbReference>
<dbReference type="PANTHER" id="PTHR34477">
    <property type="entry name" value="UPF0213 PROTEIN YHBQ"/>
    <property type="match status" value="1"/>
</dbReference>
<accession>A0ABY8GL62</accession>
<feature type="region of interest" description="Disordered" evidence="2">
    <location>
        <begin position="106"/>
        <end position="126"/>
    </location>
</feature>
<feature type="domain" description="GIY-YIG" evidence="3">
    <location>
        <begin position="8"/>
        <end position="82"/>
    </location>
</feature>